<dbReference type="PANTHER" id="PTHR30040:SF2">
    <property type="entry name" value="FAD:PROTEIN FMN TRANSFERASE"/>
    <property type="match status" value="1"/>
</dbReference>
<dbReference type="PANTHER" id="PTHR30040">
    <property type="entry name" value="THIAMINE BIOSYNTHESIS LIPOPROTEIN APBE"/>
    <property type="match status" value="1"/>
</dbReference>
<dbReference type="InterPro" id="IPR024932">
    <property type="entry name" value="ApbE"/>
</dbReference>
<keyword evidence="6 10" id="KW-0274">FAD</keyword>
<evidence type="ECO:0000256" key="2">
    <source>
        <dbReference type="ARBA" id="ARBA00016337"/>
    </source>
</evidence>
<dbReference type="PIRSF" id="PIRSF006268">
    <property type="entry name" value="ApbE"/>
    <property type="match status" value="1"/>
</dbReference>
<dbReference type="STRING" id="366602.Caul_3991"/>
<dbReference type="AlphaFoldDB" id="B0SWQ8"/>
<evidence type="ECO:0000256" key="11">
    <source>
        <dbReference type="PIRSR" id="PIRSR006268-2"/>
    </source>
</evidence>
<keyword evidence="5 10" id="KW-0479">Metal-binding</keyword>
<evidence type="ECO:0000256" key="3">
    <source>
        <dbReference type="ARBA" id="ARBA00022630"/>
    </source>
</evidence>
<feature type="binding site" evidence="11">
    <location>
        <position position="167"/>
    </location>
    <ligand>
        <name>Mg(2+)</name>
        <dbReference type="ChEBI" id="CHEBI:18420"/>
    </ligand>
</feature>
<comment type="similarity">
    <text evidence="10">Belongs to the ApbE family.</text>
</comment>
<dbReference type="HOGENOM" id="CLU_044403_0_2_5"/>
<comment type="catalytic activity">
    <reaction evidence="9 10">
        <text>L-threonyl-[protein] + FAD = FMN-L-threonyl-[protein] + AMP + H(+)</text>
        <dbReference type="Rhea" id="RHEA:36847"/>
        <dbReference type="Rhea" id="RHEA-COMP:11060"/>
        <dbReference type="Rhea" id="RHEA-COMP:11061"/>
        <dbReference type="ChEBI" id="CHEBI:15378"/>
        <dbReference type="ChEBI" id="CHEBI:30013"/>
        <dbReference type="ChEBI" id="CHEBI:57692"/>
        <dbReference type="ChEBI" id="CHEBI:74257"/>
        <dbReference type="ChEBI" id="CHEBI:456215"/>
        <dbReference type="EC" id="2.7.1.180"/>
    </reaction>
</comment>
<dbReference type="GO" id="GO:0046872">
    <property type="term" value="F:metal ion binding"/>
    <property type="evidence" value="ECO:0007669"/>
    <property type="project" value="UniProtKB-UniRule"/>
</dbReference>
<dbReference type="EMBL" id="CP000927">
    <property type="protein sequence ID" value="ABZ73116.1"/>
    <property type="molecule type" value="Genomic_DNA"/>
</dbReference>
<dbReference type="KEGG" id="cak:Caul_3991"/>
<keyword evidence="7 10" id="KW-0460">Magnesium</keyword>
<dbReference type="GO" id="GO:0016740">
    <property type="term" value="F:transferase activity"/>
    <property type="evidence" value="ECO:0007669"/>
    <property type="project" value="UniProtKB-UniRule"/>
</dbReference>
<evidence type="ECO:0000256" key="9">
    <source>
        <dbReference type="ARBA" id="ARBA00048540"/>
    </source>
</evidence>
<evidence type="ECO:0000256" key="7">
    <source>
        <dbReference type="ARBA" id="ARBA00022842"/>
    </source>
</evidence>
<keyword evidence="4 10" id="KW-0808">Transferase</keyword>
<evidence type="ECO:0000256" key="4">
    <source>
        <dbReference type="ARBA" id="ARBA00022679"/>
    </source>
</evidence>
<sequence length="341" mass="35668">MTRVLVPQLAEPPARPIGGAVLALAGQTMGTTWSVKLVAPPTANAEALTAMAQRELDAVVREMSPWEPESDLSRYNRAAAGSWTALPPAFAQVLRCALEIAEATDGAFDPTLGGLVDLWGFGPRPFSGAPPRARDIAIARETAGWRRLVLDGDSLLQPGGLRLDLNGVAKGFAVDQVAAALGRAGARSYLVEVGGELRGTGAKPDGQPWWVELERPPAAPARGCAPLPLVDDGPRTLVALHDLSAATSGDYRRFFEHDGRRYAHTLDPATAAPVTHSTVSVTVLDQSCMRADAYATALTVMAPDAALAFAAAHGLAALILANGAHGLEERLSPALEAMLDA</sequence>
<name>B0SWQ8_CAUSK</name>
<evidence type="ECO:0000256" key="8">
    <source>
        <dbReference type="ARBA" id="ARBA00031306"/>
    </source>
</evidence>
<dbReference type="Gene3D" id="3.10.520.10">
    <property type="entry name" value="ApbE-like domains"/>
    <property type="match status" value="1"/>
</dbReference>
<comment type="cofactor">
    <cofactor evidence="11">
        <name>Mg(2+)</name>
        <dbReference type="ChEBI" id="CHEBI:18420"/>
    </cofactor>
    <cofactor evidence="11">
        <name>Mn(2+)</name>
        <dbReference type="ChEBI" id="CHEBI:29035"/>
    </cofactor>
    <text evidence="11">Magnesium. Can also use manganese.</text>
</comment>
<evidence type="ECO:0000256" key="6">
    <source>
        <dbReference type="ARBA" id="ARBA00022827"/>
    </source>
</evidence>
<evidence type="ECO:0000256" key="10">
    <source>
        <dbReference type="PIRNR" id="PIRNR006268"/>
    </source>
</evidence>
<dbReference type="OrthoDB" id="9778595at2"/>
<feature type="binding site" evidence="11">
    <location>
        <position position="292"/>
    </location>
    <ligand>
        <name>Mg(2+)</name>
        <dbReference type="ChEBI" id="CHEBI:18420"/>
    </ligand>
</feature>
<protein>
    <recommendedName>
        <fullName evidence="2 10">FAD:protein FMN transferase</fullName>
        <ecNumber evidence="1 10">2.7.1.180</ecNumber>
    </recommendedName>
    <alternativeName>
        <fullName evidence="8 10">Flavin transferase</fullName>
    </alternativeName>
</protein>
<dbReference type="SUPFAM" id="SSF143631">
    <property type="entry name" value="ApbE-like"/>
    <property type="match status" value="1"/>
</dbReference>
<evidence type="ECO:0000256" key="1">
    <source>
        <dbReference type="ARBA" id="ARBA00011955"/>
    </source>
</evidence>
<feature type="binding site" evidence="11">
    <location>
        <position position="296"/>
    </location>
    <ligand>
        <name>Mg(2+)</name>
        <dbReference type="ChEBI" id="CHEBI:18420"/>
    </ligand>
</feature>
<keyword evidence="3 10" id="KW-0285">Flavoprotein</keyword>
<accession>B0SWQ8</accession>
<organism evidence="12">
    <name type="scientific">Caulobacter sp. (strain K31)</name>
    <dbReference type="NCBI Taxonomy" id="366602"/>
    <lineage>
        <taxon>Bacteria</taxon>
        <taxon>Pseudomonadati</taxon>
        <taxon>Pseudomonadota</taxon>
        <taxon>Alphaproteobacteria</taxon>
        <taxon>Caulobacterales</taxon>
        <taxon>Caulobacteraceae</taxon>
        <taxon>Caulobacter</taxon>
    </lineage>
</organism>
<proteinExistence type="inferred from homology"/>
<gene>
    <name evidence="12" type="ordered locus">Caul_3991</name>
</gene>
<dbReference type="eggNOG" id="COG1477">
    <property type="taxonomic scope" value="Bacteria"/>
</dbReference>
<dbReference type="Pfam" id="PF02424">
    <property type="entry name" value="ApbE"/>
    <property type="match status" value="1"/>
</dbReference>
<reference evidence="12" key="1">
    <citation type="submission" date="2008-01" db="EMBL/GenBank/DDBJ databases">
        <title>Complete sequence of chromosome of Caulobacter sp. K31.</title>
        <authorList>
            <consortium name="US DOE Joint Genome Institute"/>
            <person name="Copeland A."/>
            <person name="Lucas S."/>
            <person name="Lapidus A."/>
            <person name="Barry K."/>
            <person name="Glavina del Rio T."/>
            <person name="Dalin E."/>
            <person name="Tice H."/>
            <person name="Pitluck S."/>
            <person name="Bruce D."/>
            <person name="Goodwin L."/>
            <person name="Thompson L.S."/>
            <person name="Brettin T."/>
            <person name="Detter J.C."/>
            <person name="Han C."/>
            <person name="Schmutz J."/>
            <person name="Larimer F."/>
            <person name="Land M."/>
            <person name="Hauser L."/>
            <person name="Kyrpides N."/>
            <person name="Kim E."/>
            <person name="Stephens C."/>
            <person name="Richardson P."/>
        </authorList>
    </citation>
    <scope>NUCLEOTIDE SEQUENCE [LARGE SCALE GENOMIC DNA]</scope>
    <source>
        <strain evidence="12">K31</strain>
    </source>
</reference>
<evidence type="ECO:0000256" key="5">
    <source>
        <dbReference type="ARBA" id="ARBA00022723"/>
    </source>
</evidence>
<keyword evidence="12" id="KW-0449">Lipoprotein</keyword>
<dbReference type="InterPro" id="IPR003374">
    <property type="entry name" value="ApbE-like_sf"/>
</dbReference>
<dbReference type="EC" id="2.7.1.180" evidence="1 10"/>
<evidence type="ECO:0000313" key="12">
    <source>
        <dbReference type="EMBL" id="ABZ73116.1"/>
    </source>
</evidence>